<dbReference type="AlphaFoldDB" id="A0A165SR93"/>
<dbReference type="OrthoDB" id="2446447at2759"/>
<dbReference type="InterPro" id="IPR013096">
    <property type="entry name" value="Cupin_2"/>
</dbReference>
<sequence>MSSIVTPLSKVKIETYYIPRHGFIPNSDPTSKPLIYYKSLFQKGASKAAIKDHINSLKVVEAQWTYTMYPTTHFHTTSHEAIIVLSGGALLLFGGESNPARVELEVKAGDALLIPAGVSHKQVKEIGLEVFDMMGAYPVNAEHWDMCYGLKEEGNTEARIKQLDWFTKDPFYGENGPAVKV</sequence>
<gene>
    <name evidence="2" type="ORF">NEOLEDRAFT_1133526</name>
</gene>
<feature type="domain" description="Cupin type-2" evidence="1">
    <location>
        <begin position="71"/>
        <end position="121"/>
    </location>
</feature>
<organism evidence="2 3">
    <name type="scientific">Neolentinus lepideus HHB14362 ss-1</name>
    <dbReference type="NCBI Taxonomy" id="1314782"/>
    <lineage>
        <taxon>Eukaryota</taxon>
        <taxon>Fungi</taxon>
        <taxon>Dikarya</taxon>
        <taxon>Basidiomycota</taxon>
        <taxon>Agaricomycotina</taxon>
        <taxon>Agaricomycetes</taxon>
        <taxon>Gloeophyllales</taxon>
        <taxon>Gloeophyllaceae</taxon>
        <taxon>Neolentinus</taxon>
    </lineage>
</organism>
<evidence type="ECO:0000313" key="3">
    <source>
        <dbReference type="Proteomes" id="UP000076761"/>
    </source>
</evidence>
<dbReference type="PIRSF" id="PIRSF019307">
    <property type="entry name" value="UCP019307"/>
    <property type="match status" value="1"/>
</dbReference>
<proteinExistence type="predicted"/>
<dbReference type="CDD" id="cd02219">
    <property type="entry name" value="cupin_YjlB-like"/>
    <property type="match status" value="1"/>
</dbReference>
<evidence type="ECO:0000259" key="1">
    <source>
        <dbReference type="Pfam" id="PF07883"/>
    </source>
</evidence>
<evidence type="ECO:0000313" key="2">
    <source>
        <dbReference type="EMBL" id="KZT25550.1"/>
    </source>
</evidence>
<protein>
    <recommendedName>
        <fullName evidence="1">Cupin type-2 domain-containing protein</fullName>
    </recommendedName>
</protein>
<dbReference type="InParanoid" id="A0A165SR93"/>
<dbReference type="InterPro" id="IPR014710">
    <property type="entry name" value="RmlC-like_jellyroll"/>
</dbReference>
<dbReference type="SUPFAM" id="SSF51182">
    <property type="entry name" value="RmlC-like cupins"/>
    <property type="match status" value="1"/>
</dbReference>
<name>A0A165SR93_9AGAM</name>
<dbReference type="PANTHER" id="PTHR36448:SF3">
    <property type="entry name" value="CUPIN TYPE-2 DOMAIN-CONTAINING PROTEIN"/>
    <property type="match status" value="1"/>
</dbReference>
<dbReference type="Proteomes" id="UP000076761">
    <property type="component" value="Unassembled WGS sequence"/>
</dbReference>
<dbReference type="InterPro" id="IPR011051">
    <property type="entry name" value="RmlC_Cupin_sf"/>
</dbReference>
<accession>A0A165SR93</accession>
<dbReference type="PANTHER" id="PTHR36448">
    <property type="entry name" value="BLR7373 PROTEIN"/>
    <property type="match status" value="1"/>
</dbReference>
<dbReference type="InterPro" id="IPR014500">
    <property type="entry name" value="UCP019307_cupin"/>
</dbReference>
<dbReference type="EMBL" id="KV425571">
    <property type="protein sequence ID" value="KZT25550.1"/>
    <property type="molecule type" value="Genomic_DNA"/>
</dbReference>
<dbReference type="Gene3D" id="2.60.120.10">
    <property type="entry name" value="Jelly Rolls"/>
    <property type="match status" value="1"/>
</dbReference>
<dbReference type="Pfam" id="PF07883">
    <property type="entry name" value="Cupin_2"/>
    <property type="match status" value="1"/>
</dbReference>
<reference evidence="2 3" key="1">
    <citation type="journal article" date="2016" name="Mol. Biol. Evol.">
        <title>Comparative Genomics of Early-Diverging Mushroom-Forming Fungi Provides Insights into the Origins of Lignocellulose Decay Capabilities.</title>
        <authorList>
            <person name="Nagy L.G."/>
            <person name="Riley R."/>
            <person name="Tritt A."/>
            <person name="Adam C."/>
            <person name="Daum C."/>
            <person name="Floudas D."/>
            <person name="Sun H."/>
            <person name="Yadav J.S."/>
            <person name="Pangilinan J."/>
            <person name="Larsson K.H."/>
            <person name="Matsuura K."/>
            <person name="Barry K."/>
            <person name="Labutti K."/>
            <person name="Kuo R."/>
            <person name="Ohm R.A."/>
            <person name="Bhattacharya S.S."/>
            <person name="Shirouzu T."/>
            <person name="Yoshinaga Y."/>
            <person name="Martin F.M."/>
            <person name="Grigoriev I.V."/>
            <person name="Hibbett D.S."/>
        </authorList>
    </citation>
    <scope>NUCLEOTIDE SEQUENCE [LARGE SCALE GENOMIC DNA]</scope>
    <source>
        <strain evidence="2 3">HHB14362 ss-1</strain>
    </source>
</reference>
<keyword evidence="3" id="KW-1185">Reference proteome</keyword>
<dbReference type="InterPro" id="IPR047121">
    <property type="entry name" value="YjiB-like"/>
</dbReference>